<feature type="signal peptide" evidence="1">
    <location>
        <begin position="1"/>
        <end position="21"/>
    </location>
</feature>
<dbReference type="Proteomes" id="UP000199197">
    <property type="component" value="Unassembled WGS sequence"/>
</dbReference>
<feature type="chain" id="PRO_5006067668" evidence="1">
    <location>
        <begin position="22"/>
        <end position="358"/>
    </location>
</feature>
<reference evidence="3" key="1">
    <citation type="submission" date="2015-11" db="EMBL/GenBank/DDBJ databases">
        <authorList>
            <person name="Varghese N."/>
        </authorList>
    </citation>
    <scope>NUCLEOTIDE SEQUENCE [LARGE SCALE GENOMIC DNA]</scope>
    <source>
        <strain evidence="3">JGI-23</strain>
    </source>
</reference>
<gene>
    <name evidence="2" type="ORF">JGI23_00332</name>
</gene>
<evidence type="ECO:0000313" key="2">
    <source>
        <dbReference type="EMBL" id="CUS97658.1"/>
    </source>
</evidence>
<evidence type="ECO:0000313" key="3">
    <source>
        <dbReference type="Proteomes" id="UP000199197"/>
    </source>
</evidence>
<name>A0A0P1MPE4_9BACT</name>
<dbReference type="EMBL" id="CZVW01000003">
    <property type="protein sequence ID" value="CUS97658.1"/>
    <property type="molecule type" value="Genomic_DNA"/>
</dbReference>
<organism evidence="2 3">
    <name type="scientific">Candidatus Chryseopegocella kryptomonas</name>
    <dbReference type="NCBI Taxonomy" id="1633643"/>
    <lineage>
        <taxon>Bacteria</taxon>
        <taxon>Pseudomonadati</taxon>
        <taxon>Candidatus Kryptoniota</taxon>
        <taxon>Candidatus Chryseopegocella</taxon>
    </lineage>
</organism>
<dbReference type="AlphaFoldDB" id="A0A0P1MPE4"/>
<protein>
    <submittedName>
        <fullName evidence="2">Ribosomal L38e protein family</fullName>
    </submittedName>
</protein>
<dbReference type="RefSeq" id="WP_092347493.1">
    <property type="nucleotide sequence ID" value="NZ_CZVW01000003.1"/>
</dbReference>
<keyword evidence="1" id="KW-0732">Signal</keyword>
<accession>A0A0P1MPE4</accession>
<sequence>MLNKLNLTLLLLLFHTSPILAQDYFNEKVKFIFDSWKYNFGWETLGGGYIRYFLLFTDSNIVVVKTNQISHTTNVSNNAVFSADDIRLIPLTAILNTLFEKILPDPQKEMNAQVKNAINLASENPTVKNVFLALSSILDEKNLKCEIKEVIPYSEIESVEIKGKDREVNLKFKFQNKKYKYTANYNDYKLADKVRNALNDILKGNQTDQNYLSLLKETNIQEENEIKRSSLFLELFGQSLFLSANVDYRFHPNFSFRIGFSWLIFGIGFPLSLSFISHPNSSHHLEIGAGITFVERSSILSGLIGYRYQPPKGGLFFRLSFTPVPVMIQTYEYDITGLRDVRRFTFIIIIGISLGYSF</sequence>
<evidence type="ECO:0000256" key="1">
    <source>
        <dbReference type="SAM" id="SignalP"/>
    </source>
</evidence>
<dbReference type="OrthoDB" id="966005at2"/>
<proteinExistence type="predicted"/>
<keyword evidence="3" id="KW-1185">Reference proteome</keyword>